<dbReference type="GO" id="GO:0000981">
    <property type="term" value="F:DNA-binding transcription factor activity, RNA polymerase II-specific"/>
    <property type="evidence" value="ECO:0007669"/>
    <property type="project" value="TreeGrafter"/>
</dbReference>
<reference evidence="10 11" key="1">
    <citation type="submission" date="2013-03" db="EMBL/GenBank/DDBJ databases">
        <title>The Genome Sequence of Phialophora europaea CBS 101466.</title>
        <authorList>
            <consortium name="The Broad Institute Genomics Platform"/>
            <person name="Cuomo C."/>
            <person name="de Hoog S."/>
            <person name="Gorbushina A."/>
            <person name="Walker B."/>
            <person name="Young S.K."/>
            <person name="Zeng Q."/>
            <person name="Gargeya S."/>
            <person name="Fitzgerald M."/>
            <person name="Haas B."/>
            <person name="Abouelleil A."/>
            <person name="Allen A.W."/>
            <person name="Alvarado L."/>
            <person name="Arachchi H.M."/>
            <person name="Berlin A.M."/>
            <person name="Chapman S.B."/>
            <person name="Gainer-Dewar J."/>
            <person name="Goldberg J."/>
            <person name="Griggs A."/>
            <person name="Gujja S."/>
            <person name="Hansen M."/>
            <person name="Howarth C."/>
            <person name="Imamovic A."/>
            <person name="Ireland A."/>
            <person name="Larimer J."/>
            <person name="McCowan C."/>
            <person name="Murphy C."/>
            <person name="Pearson M."/>
            <person name="Poon T.W."/>
            <person name="Priest M."/>
            <person name="Roberts A."/>
            <person name="Saif S."/>
            <person name="Shea T."/>
            <person name="Sisk P."/>
            <person name="Sykes S."/>
            <person name="Wortman J."/>
            <person name="Nusbaum C."/>
            <person name="Birren B."/>
        </authorList>
    </citation>
    <scope>NUCLEOTIDE SEQUENCE [LARGE SCALE GENOMIC DNA]</scope>
    <source>
        <strain evidence="10 11">CBS 101466</strain>
    </source>
</reference>
<dbReference type="GO" id="GO:0008270">
    <property type="term" value="F:zinc ion binding"/>
    <property type="evidence" value="ECO:0007669"/>
    <property type="project" value="InterPro"/>
</dbReference>
<proteinExistence type="predicted"/>
<dbReference type="HOGENOM" id="CLU_012331_4_0_1"/>
<accession>W2RNW8</accession>
<sequence>MPIYPKPGQAKIYIEALEERVAELEGLLAKEGHNFASRDHWADGDDPDESDKDDPADMQPLLNAVRDLSLDATGSYVGGASSITLGRALAAALAGKTQLLGSPTTVTWEKTQPSISFASRSSSLAGDSALRLNYVNNETANMMVYGYLKHLQTNFPILCSTDILDLHNRRHMLKDVYEFSILNLIYGLGGHFLNKTGESTVSPNAETHYNIAWENREAILGMKGTQALIYLMLLGQHCYRMPKDHGAWTFFGLAMKTCVELGLHRRQKRSRLSLRSEHNKRLFWCCYWHDREVAIAMGRPPSISDHDIDAELPLDVDEATQDIEDLRRAAEQDPSKPVSPQTTMTTFIHLVRLKIIESEIQHKIYRVDRLKSSASTCRTTDGFLERLYAWRDAIPPESSKSSPLDSAPADDGDVYRGYDSYMASYYKTMRLLLQPRLYDKPISPRYLGLCAEACRGLCETYKRLHSKVPISFSSFSLQSVFLAGLTLIYCMWYDTSTSSSFKNFSALSDCSVMLYVMAERWSVGKKYRDLFEDVKKGVLEGIEEGRRLSSLGNLPMDATMNNVSNDLEQMISDMAGQPISLWQDVEDDAMFSGVNEAATKLFGQATTWDAVNDLAWYNGEYSAG</sequence>
<evidence type="ECO:0000313" key="11">
    <source>
        <dbReference type="Proteomes" id="UP000030752"/>
    </source>
</evidence>
<dbReference type="RefSeq" id="XP_008718820.1">
    <property type="nucleotide sequence ID" value="XM_008720598.1"/>
</dbReference>
<dbReference type="GeneID" id="19973601"/>
<dbReference type="Pfam" id="PF04082">
    <property type="entry name" value="Fungal_trans"/>
    <property type="match status" value="1"/>
</dbReference>
<dbReference type="InterPro" id="IPR052202">
    <property type="entry name" value="Yeast_MetPath_Reg"/>
</dbReference>
<dbReference type="eggNOG" id="ENOG502QS9Q">
    <property type="taxonomic scope" value="Eukaryota"/>
</dbReference>
<evidence type="ECO:0000256" key="8">
    <source>
        <dbReference type="SAM" id="MobiDB-lite"/>
    </source>
</evidence>
<dbReference type="GO" id="GO:0006351">
    <property type="term" value="P:DNA-templated transcription"/>
    <property type="evidence" value="ECO:0007669"/>
    <property type="project" value="InterPro"/>
</dbReference>
<evidence type="ECO:0000256" key="3">
    <source>
        <dbReference type="ARBA" id="ARBA00022833"/>
    </source>
</evidence>
<organism evidence="10 11">
    <name type="scientific">Cyphellophora europaea (strain CBS 101466)</name>
    <name type="common">Phialophora europaea</name>
    <dbReference type="NCBI Taxonomy" id="1220924"/>
    <lineage>
        <taxon>Eukaryota</taxon>
        <taxon>Fungi</taxon>
        <taxon>Dikarya</taxon>
        <taxon>Ascomycota</taxon>
        <taxon>Pezizomycotina</taxon>
        <taxon>Eurotiomycetes</taxon>
        <taxon>Chaetothyriomycetidae</taxon>
        <taxon>Chaetothyriales</taxon>
        <taxon>Cyphellophoraceae</taxon>
        <taxon>Cyphellophora</taxon>
    </lineage>
</organism>
<evidence type="ECO:0000256" key="6">
    <source>
        <dbReference type="ARBA" id="ARBA00023163"/>
    </source>
</evidence>
<keyword evidence="11" id="KW-1185">Reference proteome</keyword>
<evidence type="ECO:0000256" key="4">
    <source>
        <dbReference type="ARBA" id="ARBA00023015"/>
    </source>
</evidence>
<dbReference type="SMART" id="SM00906">
    <property type="entry name" value="Fungal_trans"/>
    <property type="match status" value="1"/>
</dbReference>
<dbReference type="EMBL" id="KB822722">
    <property type="protein sequence ID" value="ETN38231.1"/>
    <property type="molecule type" value="Genomic_DNA"/>
</dbReference>
<dbReference type="OrthoDB" id="189997at2759"/>
<evidence type="ECO:0000256" key="7">
    <source>
        <dbReference type="ARBA" id="ARBA00023242"/>
    </source>
</evidence>
<keyword evidence="4" id="KW-0805">Transcription regulation</keyword>
<dbReference type="Proteomes" id="UP000030752">
    <property type="component" value="Unassembled WGS sequence"/>
</dbReference>
<dbReference type="InterPro" id="IPR007219">
    <property type="entry name" value="XnlR_reg_dom"/>
</dbReference>
<keyword evidence="3" id="KW-0862">Zinc</keyword>
<feature type="region of interest" description="Disordered" evidence="8">
    <location>
        <begin position="37"/>
        <end position="57"/>
    </location>
</feature>
<evidence type="ECO:0000313" key="10">
    <source>
        <dbReference type="EMBL" id="ETN38231.1"/>
    </source>
</evidence>
<evidence type="ECO:0000256" key="5">
    <source>
        <dbReference type="ARBA" id="ARBA00023125"/>
    </source>
</evidence>
<dbReference type="GO" id="GO:0043565">
    <property type="term" value="F:sequence-specific DNA binding"/>
    <property type="evidence" value="ECO:0007669"/>
    <property type="project" value="TreeGrafter"/>
</dbReference>
<dbReference type="VEuPathDB" id="FungiDB:HMPREF1541_06262"/>
<feature type="domain" description="Xylanolytic transcriptional activator regulatory" evidence="9">
    <location>
        <begin position="247"/>
        <end position="319"/>
    </location>
</feature>
<dbReference type="PANTHER" id="PTHR47782">
    <property type="entry name" value="ZN(II)2CYS6 TRANSCRIPTION FACTOR (EUROFUNG)-RELATED"/>
    <property type="match status" value="1"/>
</dbReference>
<gene>
    <name evidence="10" type="ORF">HMPREF1541_06262</name>
</gene>
<evidence type="ECO:0000256" key="2">
    <source>
        <dbReference type="ARBA" id="ARBA00022723"/>
    </source>
</evidence>
<comment type="subcellular location">
    <subcellularLocation>
        <location evidence="1">Nucleus</location>
    </subcellularLocation>
</comment>
<dbReference type="PANTHER" id="PTHR47782:SF12">
    <property type="entry name" value="ZN(II)2CYS6 TRANSCRIPTION FACTOR (EUROFUNG)"/>
    <property type="match status" value="1"/>
</dbReference>
<feature type="compositionally biased region" description="Acidic residues" evidence="8">
    <location>
        <begin position="44"/>
        <end position="56"/>
    </location>
</feature>
<dbReference type="GO" id="GO:0045944">
    <property type="term" value="P:positive regulation of transcription by RNA polymerase II"/>
    <property type="evidence" value="ECO:0007669"/>
    <property type="project" value="TreeGrafter"/>
</dbReference>
<keyword evidence="5" id="KW-0238">DNA-binding</keyword>
<dbReference type="AlphaFoldDB" id="W2RNW8"/>
<evidence type="ECO:0000256" key="1">
    <source>
        <dbReference type="ARBA" id="ARBA00004123"/>
    </source>
</evidence>
<keyword evidence="7" id="KW-0539">Nucleus</keyword>
<keyword evidence="2" id="KW-0479">Metal-binding</keyword>
<dbReference type="GO" id="GO:0005634">
    <property type="term" value="C:nucleus"/>
    <property type="evidence" value="ECO:0007669"/>
    <property type="project" value="UniProtKB-SubCell"/>
</dbReference>
<keyword evidence="6" id="KW-0804">Transcription</keyword>
<protein>
    <recommendedName>
        <fullName evidence="9">Xylanolytic transcriptional activator regulatory domain-containing protein</fullName>
    </recommendedName>
</protein>
<dbReference type="InParanoid" id="W2RNW8"/>
<name>W2RNW8_CYPE1</name>
<dbReference type="CDD" id="cd12148">
    <property type="entry name" value="fungal_TF_MHR"/>
    <property type="match status" value="1"/>
</dbReference>
<evidence type="ECO:0000259" key="9">
    <source>
        <dbReference type="SMART" id="SM00906"/>
    </source>
</evidence>